<dbReference type="EMBL" id="KQ971338">
    <property type="protein sequence ID" value="EFA01845.2"/>
    <property type="molecule type" value="Genomic_DNA"/>
</dbReference>
<evidence type="ECO:0000256" key="1">
    <source>
        <dbReference type="ARBA" id="ARBA00006686"/>
    </source>
</evidence>
<dbReference type="GO" id="GO:0016020">
    <property type="term" value="C:membrane"/>
    <property type="evidence" value="ECO:0007669"/>
    <property type="project" value="InterPro"/>
</dbReference>
<feature type="domain" description="Platelet-derived growth factor (PDGF) family profile" evidence="4">
    <location>
        <begin position="1"/>
        <end position="86"/>
    </location>
</feature>
<protein>
    <recommendedName>
        <fullName evidence="4">Platelet-derived growth factor (PDGF) family profile domain-containing protein</fullName>
    </recommendedName>
</protein>
<evidence type="ECO:0000256" key="3">
    <source>
        <dbReference type="ARBA" id="ARBA00023246"/>
    </source>
</evidence>
<reference evidence="5 6" key="2">
    <citation type="journal article" date="2010" name="Nucleic Acids Res.">
        <title>BeetleBase in 2010: revisions to provide comprehensive genomic information for Tribolium castaneum.</title>
        <authorList>
            <person name="Kim H.S."/>
            <person name="Murphy T."/>
            <person name="Xia J."/>
            <person name="Caragea D."/>
            <person name="Park Y."/>
            <person name="Beeman R.W."/>
            <person name="Lorenzen M.D."/>
            <person name="Butcher S."/>
            <person name="Manak J.R."/>
            <person name="Brown S.J."/>
        </authorList>
    </citation>
    <scope>GENOME REANNOTATION</scope>
    <source>
        <strain evidence="5 6">Georgia GA2</strain>
    </source>
</reference>
<proteinExistence type="inferred from homology"/>
<keyword evidence="2" id="KW-0339">Growth factor</keyword>
<name>D1ZZI5_TRICA</name>
<dbReference type="InterPro" id="IPR029034">
    <property type="entry name" value="Cystine-knot_cytokine"/>
</dbReference>
<reference evidence="5 6" key="1">
    <citation type="journal article" date="2008" name="Nature">
        <title>The genome of the model beetle and pest Tribolium castaneum.</title>
        <authorList>
            <consortium name="Tribolium Genome Sequencing Consortium"/>
            <person name="Richards S."/>
            <person name="Gibbs R.A."/>
            <person name="Weinstock G.M."/>
            <person name="Brown S.J."/>
            <person name="Denell R."/>
            <person name="Beeman R.W."/>
            <person name="Gibbs R."/>
            <person name="Beeman R.W."/>
            <person name="Brown S.J."/>
            <person name="Bucher G."/>
            <person name="Friedrich M."/>
            <person name="Grimmelikhuijzen C.J."/>
            <person name="Klingler M."/>
            <person name="Lorenzen M."/>
            <person name="Richards S."/>
            <person name="Roth S."/>
            <person name="Schroder R."/>
            <person name="Tautz D."/>
            <person name="Zdobnov E.M."/>
            <person name="Muzny D."/>
            <person name="Gibbs R.A."/>
            <person name="Weinstock G.M."/>
            <person name="Attaway T."/>
            <person name="Bell S."/>
            <person name="Buhay C.J."/>
            <person name="Chandrabose M.N."/>
            <person name="Chavez D."/>
            <person name="Clerk-Blankenburg K.P."/>
            <person name="Cree A."/>
            <person name="Dao M."/>
            <person name="Davis C."/>
            <person name="Chacko J."/>
            <person name="Dinh H."/>
            <person name="Dugan-Rocha S."/>
            <person name="Fowler G."/>
            <person name="Garner T.T."/>
            <person name="Garnes J."/>
            <person name="Gnirke A."/>
            <person name="Hawes A."/>
            <person name="Hernandez J."/>
            <person name="Hines S."/>
            <person name="Holder M."/>
            <person name="Hume J."/>
            <person name="Jhangiani S.N."/>
            <person name="Joshi V."/>
            <person name="Khan Z.M."/>
            <person name="Jackson L."/>
            <person name="Kovar C."/>
            <person name="Kowis A."/>
            <person name="Lee S."/>
            <person name="Lewis L.R."/>
            <person name="Margolis J."/>
            <person name="Morgan M."/>
            <person name="Nazareth L.V."/>
            <person name="Nguyen N."/>
            <person name="Okwuonu G."/>
            <person name="Parker D."/>
            <person name="Richards S."/>
            <person name="Ruiz S.J."/>
            <person name="Santibanez J."/>
            <person name="Savard J."/>
            <person name="Scherer S.E."/>
            <person name="Schneider B."/>
            <person name="Sodergren E."/>
            <person name="Tautz D."/>
            <person name="Vattahil S."/>
            <person name="Villasana D."/>
            <person name="White C.S."/>
            <person name="Wright R."/>
            <person name="Park Y."/>
            <person name="Beeman R.W."/>
            <person name="Lord J."/>
            <person name="Oppert B."/>
            <person name="Lorenzen M."/>
            <person name="Brown S."/>
            <person name="Wang L."/>
            <person name="Savard J."/>
            <person name="Tautz D."/>
            <person name="Richards S."/>
            <person name="Weinstock G."/>
            <person name="Gibbs R.A."/>
            <person name="Liu Y."/>
            <person name="Worley K."/>
            <person name="Weinstock G."/>
            <person name="Elsik C.G."/>
            <person name="Reese J.T."/>
            <person name="Elhaik E."/>
            <person name="Landan G."/>
            <person name="Graur D."/>
            <person name="Arensburger P."/>
            <person name="Atkinson P."/>
            <person name="Beeman R.W."/>
            <person name="Beidler J."/>
            <person name="Brown S.J."/>
            <person name="Demuth J.P."/>
            <person name="Drury D.W."/>
            <person name="Du Y.Z."/>
            <person name="Fujiwara H."/>
            <person name="Lorenzen M."/>
            <person name="Maselli V."/>
            <person name="Osanai M."/>
            <person name="Park Y."/>
            <person name="Robertson H.M."/>
            <person name="Tu Z."/>
            <person name="Wang J.J."/>
            <person name="Wang S."/>
            <person name="Richards S."/>
            <person name="Song H."/>
            <person name="Zhang L."/>
            <person name="Sodergren E."/>
            <person name="Werner D."/>
            <person name="Stanke M."/>
            <person name="Morgenstern B."/>
            <person name="Solovyev V."/>
            <person name="Kosarev P."/>
            <person name="Brown G."/>
            <person name="Chen H.C."/>
            <person name="Ermolaeva O."/>
            <person name="Hlavina W."/>
            <person name="Kapustin Y."/>
            <person name="Kiryutin B."/>
            <person name="Kitts P."/>
            <person name="Maglott D."/>
            <person name="Pruitt K."/>
            <person name="Sapojnikov V."/>
            <person name="Souvorov A."/>
            <person name="Mackey A.J."/>
            <person name="Waterhouse R.M."/>
            <person name="Wyder S."/>
            <person name="Zdobnov E.M."/>
            <person name="Zdobnov E.M."/>
            <person name="Wyder S."/>
            <person name="Kriventseva E.V."/>
            <person name="Kadowaki T."/>
            <person name="Bork P."/>
            <person name="Aranda M."/>
            <person name="Bao R."/>
            <person name="Beermann A."/>
            <person name="Berns N."/>
            <person name="Bolognesi R."/>
            <person name="Bonneton F."/>
            <person name="Bopp D."/>
            <person name="Brown S.J."/>
            <person name="Bucher G."/>
            <person name="Butts T."/>
            <person name="Chaumot A."/>
            <person name="Denell R.E."/>
            <person name="Ferrier D.E."/>
            <person name="Friedrich M."/>
            <person name="Gordon C.M."/>
            <person name="Jindra M."/>
            <person name="Klingler M."/>
            <person name="Lan Q."/>
            <person name="Lattorff H.M."/>
            <person name="Laudet V."/>
            <person name="von Levetsow C."/>
            <person name="Liu Z."/>
            <person name="Lutz R."/>
            <person name="Lynch J.A."/>
            <person name="da Fonseca R.N."/>
            <person name="Posnien N."/>
            <person name="Reuter R."/>
            <person name="Roth S."/>
            <person name="Savard J."/>
            <person name="Schinko J.B."/>
            <person name="Schmitt C."/>
            <person name="Schoppmeier M."/>
            <person name="Schroder R."/>
            <person name="Shippy T.D."/>
            <person name="Simonnet F."/>
            <person name="Marques-Souza H."/>
            <person name="Tautz D."/>
            <person name="Tomoyasu Y."/>
            <person name="Trauner J."/>
            <person name="Van der Zee M."/>
            <person name="Vervoort M."/>
            <person name="Wittkopp N."/>
            <person name="Wimmer E.A."/>
            <person name="Yang X."/>
            <person name="Jones A.K."/>
            <person name="Sattelle D.B."/>
            <person name="Ebert P.R."/>
            <person name="Nelson D."/>
            <person name="Scott J.G."/>
            <person name="Beeman R.W."/>
            <person name="Muthukrishnan S."/>
            <person name="Kramer K.J."/>
            <person name="Arakane Y."/>
            <person name="Beeman R.W."/>
            <person name="Zhu Q."/>
            <person name="Hogenkamp D."/>
            <person name="Dixit R."/>
            <person name="Oppert B."/>
            <person name="Jiang H."/>
            <person name="Zou Z."/>
            <person name="Marshall J."/>
            <person name="Elpidina E."/>
            <person name="Vinokurov K."/>
            <person name="Oppert C."/>
            <person name="Zou Z."/>
            <person name="Evans J."/>
            <person name="Lu Z."/>
            <person name="Zhao P."/>
            <person name="Sumathipala N."/>
            <person name="Altincicek B."/>
            <person name="Vilcinskas A."/>
            <person name="Williams M."/>
            <person name="Hultmark D."/>
            <person name="Hetru C."/>
            <person name="Jiang H."/>
            <person name="Grimmelikhuijzen C.J."/>
            <person name="Hauser F."/>
            <person name="Cazzamali G."/>
            <person name="Williamson M."/>
            <person name="Park Y."/>
            <person name="Li B."/>
            <person name="Tanaka Y."/>
            <person name="Predel R."/>
            <person name="Neupert S."/>
            <person name="Schachtner J."/>
            <person name="Verleyen P."/>
            <person name="Raible F."/>
            <person name="Bork P."/>
            <person name="Friedrich M."/>
            <person name="Walden K.K."/>
            <person name="Robertson H.M."/>
            <person name="Angeli S."/>
            <person name="Foret S."/>
            <person name="Bucher G."/>
            <person name="Schuetz S."/>
            <person name="Maleszka R."/>
            <person name="Wimmer E.A."/>
            <person name="Beeman R.W."/>
            <person name="Lorenzen M."/>
            <person name="Tomoyasu Y."/>
            <person name="Miller S.C."/>
            <person name="Grossmann D."/>
            <person name="Bucher G."/>
        </authorList>
    </citation>
    <scope>NUCLEOTIDE SEQUENCE [LARGE SCALE GENOMIC DNA]</scope>
    <source>
        <strain evidence="5 6">Georgia GA2</strain>
    </source>
</reference>
<evidence type="ECO:0000256" key="2">
    <source>
        <dbReference type="ARBA" id="ARBA00023030"/>
    </source>
</evidence>
<dbReference type="InterPro" id="IPR000072">
    <property type="entry name" value="PDGF/VEGF_dom"/>
</dbReference>
<dbReference type="PANTHER" id="PTHR11633">
    <property type="entry name" value="PLATELET-DERIVED GROWTH FACTOR"/>
    <property type="match status" value="1"/>
</dbReference>
<accession>D1ZZI5</accession>
<dbReference type="Pfam" id="PF00341">
    <property type="entry name" value="PDGF"/>
    <property type="match status" value="1"/>
</dbReference>
<dbReference type="PANTHER" id="PTHR11633:SF1">
    <property type="entry name" value="LD28763P"/>
    <property type="match status" value="1"/>
</dbReference>
<gene>
    <name evidence="5" type="primary">AUGUSTUS-3.0.2_07448</name>
    <name evidence="5" type="ORF">TcasGA2_TC007448</name>
</gene>
<organism evidence="5 6">
    <name type="scientific">Tribolium castaneum</name>
    <name type="common">Red flour beetle</name>
    <dbReference type="NCBI Taxonomy" id="7070"/>
    <lineage>
        <taxon>Eukaryota</taxon>
        <taxon>Metazoa</taxon>
        <taxon>Ecdysozoa</taxon>
        <taxon>Arthropoda</taxon>
        <taxon>Hexapoda</taxon>
        <taxon>Insecta</taxon>
        <taxon>Pterygota</taxon>
        <taxon>Neoptera</taxon>
        <taxon>Endopterygota</taxon>
        <taxon>Coleoptera</taxon>
        <taxon>Polyphaga</taxon>
        <taxon>Cucujiformia</taxon>
        <taxon>Tenebrionidae</taxon>
        <taxon>Tenebrionidae incertae sedis</taxon>
        <taxon>Tribolium</taxon>
    </lineage>
</organism>
<evidence type="ECO:0000313" key="5">
    <source>
        <dbReference type="EMBL" id="EFA01845.2"/>
    </source>
</evidence>
<dbReference type="OMA" id="RCACKCR"/>
<keyword evidence="3" id="KW-0497">Mitogen</keyword>
<dbReference type="AlphaFoldDB" id="D1ZZI5"/>
<comment type="similarity">
    <text evidence="1">Belongs to the PDGF/VEGF growth factor family.</text>
</comment>
<evidence type="ECO:0000259" key="4">
    <source>
        <dbReference type="PROSITE" id="PS50278"/>
    </source>
</evidence>
<keyword evidence="6" id="KW-1185">Reference proteome</keyword>
<dbReference type="GO" id="GO:0051781">
    <property type="term" value="P:positive regulation of cell division"/>
    <property type="evidence" value="ECO:0007669"/>
    <property type="project" value="UniProtKB-KW"/>
</dbReference>
<evidence type="ECO:0000313" key="6">
    <source>
        <dbReference type="Proteomes" id="UP000007266"/>
    </source>
</evidence>
<dbReference type="GO" id="GO:0008083">
    <property type="term" value="F:growth factor activity"/>
    <property type="evidence" value="ECO:0007669"/>
    <property type="project" value="UniProtKB-KW"/>
</dbReference>
<dbReference type="PROSITE" id="PS50278">
    <property type="entry name" value="PDGF_2"/>
    <property type="match status" value="1"/>
</dbReference>
<dbReference type="Proteomes" id="UP000007266">
    <property type="component" value="Linkage group 4"/>
</dbReference>
<dbReference type="SUPFAM" id="SSF57501">
    <property type="entry name" value="Cystine-knot cytokines"/>
    <property type="match status" value="1"/>
</dbReference>
<sequence length="181" mass="20893">MPELQTVNIAASDDPSVLYIPQCTRVERCGGCCSHHLLACQPETKEEIPFKVIKTQYTGGKKLKVLSKEVILVEKHTKCKCDCKVRAEDCNRFQEYRKSECRCACTNYDEEKKCNKNSLTKLWNPDLCACQCRETMQCSTGSYFDQNECKCLPTPVKRRFAPFQRRSYRTQPFPIVPLDDD</sequence>
<dbReference type="Gene3D" id="2.10.90.10">
    <property type="entry name" value="Cystine-knot cytokines"/>
    <property type="match status" value="1"/>
</dbReference>
<dbReference type="HOGENOM" id="CLU_071141_0_0_1"/>